<evidence type="ECO:0000256" key="3">
    <source>
        <dbReference type="ARBA" id="ARBA00022692"/>
    </source>
</evidence>
<keyword evidence="3 7" id="KW-0812">Transmembrane</keyword>
<comment type="subcellular location">
    <subcellularLocation>
        <location evidence="1">Membrane</location>
        <topology evidence="1">Multi-pass membrane protein</topology>
    </subcellularLocation>
</comment>
<evidence type="ECO:0000256" key="5">
    <source>
        <dbReference type="ARBA" id="ARBA00022989"/>
    </source>
</evidence>
<dbReference type="FunCoup" id="D3BRA7">
    <property type="interactions" value="1069"/>
</dbReference>
<feature type="signal peptide" evidence="7">
    <location>
        <begin position="1"/>
        <end position="25"/>
    </location>
</feature>
<keyword evidence="5 7" id="KW-1133">Transmembrane helix</keyword>
<evidence type="ECO:0000256" key="2">
    <source>
        <dbReference type="ARBA" id="ARBA00005227"/>
    </source>
</evidence>
<accession>D3BRA7</accession>
<dbReference type="GO" id="GO:0072657">
    <property type="term" value="P:protein localization to membrane"/>
    <property type="evidence" value="ECO:0007669"/>
    <property type="project" value="TreeGrafter"/>
</dbReference>
<feature type="transmembrane region" description="Helical" evidence="7">
    <location>
        <begin position="394"/>
        <end position="415"/>
    </location>
</feature>
<evidence type="ECO:0000313" key="9">
    <source>
        <dbReference type="Proteomes" id="UP000001396"/>
    </source>
</evidence>
<dbReference type="GO" id="GO:0005737">
    <property type="term" value="C:cytoplasm"/>
    <property type="evidence" value="ECO:0007669"/>
    <property type="project" value="UniProtKB-ARBA"/>
</dbReference>
<feature type="transmembrane region" description="Helical" evidence="7">
    <location>
        <begin position="552"/>
        <end position="570"/>
    </location>
</feature>
<dbReference type="InterPro" id="IPR004240">
    <property type="entry name" value="EMP70"/>
</dbReference>
<feature type="transmembrane region" description="Helical" evidence="7">
    <location>
        <begin position="512"/>
        <end position="540"/>
    </location>
</feature>
<keyword evidence="4 7" id="KW-0732">Signal</keyword>
<feature type="transmembrane region" description="Helical" evidence="7">
    <location>
        <begin position="427"/>
        <end position="452"/>
    </location>
</feature>
<feature type="chain" id="PRO_5007361094" description="Transmembrane 9 superfamily member" evidence="7">
    <location>
        <begin position="26"/>
        <end position="621"/>
    </location>
</feature>
<feature type="transmembrane region" description="Helical" evidence="7">
    <location>
        <begin position="483"/>
        <end position="506"/>
    </location>
</feature>
<reference evidence="8 9" key="1">
    <citation type="journal article" date="2011" name="Genome Res.">
        <title>Phylogeny-wide analysis of social amoeba genomes highlights ancient origins for complex intercellular communication.</title>
        <authorList>
            <person name="Heidel A.J."/>
            <person name="Lawal H.M."/>
            <person name="Felder M."/>
            <person name="Schilde C."/>
            <person name="Helps N.R."/>
            <person name="Tunggal B."/>
            <person name="Rivero F."/>
            <person name="John U."/>
            <person name="Schleicher M."/>
            <person name="Eichinger L."/>
            <person name="Platzer M."/>
            <person name="Noegel A.A."/>
            <person name="Schaap P."/>
            <person name="Gloeckner G."/>
        </authorList>
    </citation>
    <scope>NUCLEOTIDE SEQUENCE [LARGE SCALE GENOMIC DNA]</scope>
    <source>
        <strain evidence="9">ATCC 26659 / Pp 5 / PN500</strain>
    </source>
</reference>
<feature type="transmembrane region" description="Helical" evidence="7">
    <location>
        <begin position="259"/>
        <end position="282"/>
    </location>
</feature>
<dbReference type="EMBL" id="ADBJ01000050">
    <property type="protein sequence ID" value="EFA75939.1"/>
    <property type="molecule type" value="Genomic_DNA"/>
</dbReference>
<dbReference type="Proteomes" id="UP000001396">
    <property type="component" value="Unassembled WGS sequence"/>
</dbReference>
<dbReference type="GO" id="GO:0016020">
    <property type="term" value="C:membrane"/>
    <property type="evidence" value="ECO:0007669"/>
    <property type="project" value="UniProtKB-SubCell"/>
</dbReference>
<evidence type="ECO:0000256" key="1">
    <source>
        <dbReference type="ARBA" id="ARBA00004141"/>
    </source>
</evidence>
<dbReference type="Pfam" id="PF02990">
    <property type="entry name" value="EMP70"/>
    <property type="match status" value="1"/>
</dbReference>
<dbReference type="PANTHER" id="PTHR10766:SF111">
    <property type="entry name" value="TRANSMEMBRANE 9 SUPERFAMILY MEMBER 2"/>
    <property type="match status" value="1"/>
</dbReference>
<sequence>MFSYKNRSLFVLLIALIVLCEQCNAYLPGLAKTYKANQNYTIQVNKITSVHTQIPYEYYKLPVCQPDKKDYESENLGEILLGDVIESSLFREQPCTVINGYQDTKCEPILTADQTKTLQDRIKQGYRAHWLFDGLPARQSELEAHQPGFDIGFVGRDGQEGIFVNNHFKIVIHYHQAPGADDYNVVGFVVEPSSVEYTGASPKGYEKDLNCPASTDGSQIVDKDSFILWTYSVTFQKSETRWEKRWDTYLKPNEQSVRFHWFSILNSLMIVFFLTVMVALIMMRTLKADFRKYNSIDASDEPEETGWKMIHGDVFRPPTHPMILSVLVGSGVQVFAMTIITMLFAILGFLSPANIGSLQTSLVVLFVIMAMFAGYFSTRAYVSFKGTNWKRNTINTAFGFPGFIFFIFFIINMMLRGYGSSAAIPFTTFLSLIAMWFGISVPLAFTGSYFAFKKPVPQDPVRTNQIPRQIPDQIWYMKPALSILMGAILPFGAVFIELYFILSAVWDNQLYYIFGFLFIVLIILVVTSAEITIVMCYFQLCAEDYHWWWRSFLTSGASALFMFLYFIYFFKHLQITKFVSIMLYFGYSLIMASTFFVMTGAIGFYACHWFVRKIYSSIHIN</sequence>
<dbReference type="OMA" id="VVGFEVY"/>
<dbReference type="RefSeq" id="XP_020428073.1">
    <property type="nucleotide sequence ID" value="XM_020581286.1"/>
</dbReference>
<feature type="transmembrane region" description="Helical" evidence="7">
    <location>
        <begin position="362"/>
        <end position="382"/>
    </location>
</feature>
<feature type="transmembrane region" description="Helical" evidence="7">
    <location>
        <begin position="323"/>
        <end position="350"/>
    </location>
</feature>
<evidence type="ECO:0000313" key="8">
    <source>
        <dbReference type="EMBL" id="EFA75939.1"/>
    </source>
</evidence>
<name>D3BRA7_HETP5</name>
<comment type="similarity">
    <text evidence="2 7">Belongs to the nonaspanin (TM9SF) (TC 9.A.2) family.</text>
</comment>
<dbReference type="AlphaFoldDB" id="D3BRA7"/>
<protein>
    <recommendedName>
        <fullName evidence="7">Transmembrane 9 superfamily member</fullName>
    </recommendedName>
</protein>
<organism evidence="8 9">
    <name type="scientific">Heterostelium pallidum (strain ATCC 26659 / Pp 5 / PN500)</name>
    <name type="common">Cellular slime mold</name>
    <name type="synonym">Polysphondylium pallidum</name>
    <dbReference type="NCBI Taxonomy" id="670386"/>
    <lineage>
        <taxon>Eukaryota</taxon>
        <taxon>Amoebozoa</taxon>
        <taxon>Evosea</taxon>
        <taxon>Eumycetozoa</taxon>
        <taxon>Dictyostelia</taxon>
        <taxon>Acytosteliales</taxon>
        <taxon>Acytosteliaceae</taxon>
        <taxon>Heterostelium</taxon>
    </lineage>
</organism>
<dbReference type="PANTHER" id="PTHR10766">
    <property type="entry name" value="TRANSMEMBRANE 9 SUPERFAMILY PROTEIN"/>
    <property type="match status" value="1"/>
</dbReference>
<dbReference type="InParanoid" id="D3BRA7"/>
<evidence type="ECO:0000256" key="7">
    <source>
        <dbReference type="RuleBase" id="RU363079"/>
    </source>
</evidence>
<keyword evidence="9" id="KW-1185">Reference proteome</keyword>
<dbReference type="GeneID" id="31365982"/>
<gene>
    <name evidence="8" type="primary">phg1a</name>
    <name evidence="8" type="ORF">PPL_10513</name>
</gene>
<feature type="transmembrane region" description="Helical" evidence="7">
    <location>
        <begin position="582"/>
        <end position="611"/>
    </location>
</feature>
<proteinExistence type="inferred from homology"/>
<comment type="caution">
    <text evidence="8">The sequence shown here is derived from an EMBL/GenBank/DDBJ whole genome shotgun (WGS) entry which is preliminary data.</text>
</comment>
<evidence type="ECO:0000256" key="6">
    <source>
        <dbReference type="ARBA" id="ARBA00023136"/>
    </source>
</evidence>
<keyword evidence="6 7" id="KW-0472">Membrane</keyword>
<evidence type="ECO:0000256" key="4">
    <source>
        <dbReference type="ARBA" id="ARBA00022729"/>
    </source>
</evidence>